<dbReference type="Proteomes" id="UP001212499">
    <property type="component" value="Unassembled WGS sequence"/>
</dbReference>
<evidence type="ECO:0000313" key="1">
    <source>
        <dbReference type="EMBL" id="MDB9538984.1"/>
    </source>
</evidence>
<dbReference type="RefSeq" id="WP_271731692.1">
    <property type="nucleotide sequence ID" value="NZ_JANQDP010000064.1"/>
</dbReference>
<accession>A0ABT5ANT8</accession>
<keyword evidence="2" id="KW-1185">Reference proteome</keyword>
<evidence type="ECO:0000313" key="2">
    <source>
        <dbReference type="Proteomes" id="UP001212499"/>
    </source>
</evidence>
<protein>
    <submittedName>
        <fullName evidence="1">Uncharacterized protein</fullName>
    </submittedName>
</protein>
<sequence length="48" mass="5229">MISVSKIVSPHLNPTPNPSLYKGMGVLWNGDRLTAARSPGEDDQIHDL</sequence>
<dbReference type="EMBL" id="JAQMUH010000064">
    <property type="protein sequence ID" value="MDB9538984.1"/>
    <property type="molecule type" value="Genomic_DNA"/>
</dbReference>
<proteinExistence type="predicted"/>
<organism evidence="1 2">
    <name type="scientific">Anabaenopsis arnoldii</name>
    <dbReference type="NCBI Taxonomy" id="2152938"/>
    <lineage>
        <taxon>Bacteria</taxon>
        <taxon>Bacillati</taxon>
        <taxon>Cyanobacteriota</taxon>
        <taxon>Cyanophyceae</taxon>
        <taxon>Nostocales</taxon>
        <taxon>Nodulariaceae</taxon>
        <taxon>Anabaenopsis</taxon>
    </lineage>
</organism>
<comment type="caution">
    <text evidence="1">The sequence shown here is derived from an EMBL/GenBank/DDBJ whole genome shotgun (WGS) entry which is preliminary data.</text>
</comment>
<gene>
    <name evidence="1" type="ORF">PN457_04795</name>
</gene>
<reference evidence="1 2" key="1">
    <citation type="submission" date="2023-01" db="EMBL/GenBank/DDBJ databases">
        <title>Genomes from the Australian National Cyanobacteria Reference Collection.</title>
        <authorList>
            <person name="Willis A."/>
            <person name="Lee E.M.F."/>
        </authorList>
    </citation>
    <scope>NUCLEOTIDE SEQUENCE [LARGE SCALE GENOMIC DNA]</scope>
    <source>
        <strain evidence="1 2">CS-1033</strain>
    </source>
</reference>
<name>A0ABT5ANT8_9CYAN</name>